<dbReference type="AlphaFoldDB" id="A0A7I7QSZ6"/>
<gene>
    <name evidence="2" type="ORF">MSEDJ_30920</name>
</gene>
<keyword evidence="3" id="KW-1185">Reference proteome</keyword>
<feature type="transmembrane region" description="Helical" evidence="1">
    <location>
        <begin position="53"/>
        <end position="73"/>
    </location>
</feature>
<feature type="transmembrane region" description="Helical" evidence="1">
    <location>
        <begin position="176"/>
        <end position="196"/>
    </location>
</feature>
<feature type="transmembrane region" description="Helical" evidence="1">
    <location>
        <begin position="144"/>
        <end position="164"/>
    </location>
</feature>
<evidence type="ECO:0000313" key="3">
    <source>
        <dbReference type="Proteomes" id="UP000467193"/>
    </source>
</evidence>
<keyword evidence="1" id="KW-0472">Membrane</keyword>
<feature type="transmembrane region" description="Helical" evidence="1">
    <location>
        <begin position="12"/>
        <end position="33"/>
    </location>
</feature>
<sequence length="356" mass="37150">MLTPRARARHVTSRSAPALAAYATVTVALLVVYLVTGTSELYVDGAPTPAERIVLTVIVFCLPLALLAGWMVARLESRRTRVAVAASAVAVAVVASVIQGGPSHLLGVAIVVAIVVASTATGVGAVLGWAVRLTVAQAAAMGDLFLRSLPVVLLTVVVFFNTYVWLMAATISQTRLWLAVLLLTAVTAAFVVSTSASRVRPMLSSLDGADDSHDLSGTPFAGVPDPPTVAPLNRAERVNVVVVLAAAQMAHLLIVAVCTSAIYFALGLIVLSPAVLQKWTGNGSTDGTVLGMTVPVPQSLLNMTLILCALTFMYVSARSVGDDEFKRDFLTPLIEDLHVTLIGRNRHHGDTGGGGN</sequence>
<feature type="transmembrane region" description="Helical" evidence="1">
    <location>
        <begin position="296"/>
        <end position="317"/>
    </location>
</feature>
<name>A0A7I7QSZ6_9MYCO</name>
<proteinExistence type="predicted"/>
<dbReference type="EMBL" id="AP022588">
    <property type="protein sequence ID" value="BBY28996.1"/>
    <property type="molecule type" value="Genomic_DNA"/>
</dbReference>
<feature type="transmembrane region" description="Helical" evidence="1">
    <location>
        <begin position="252"/>
        <end position="276"/>
    </location>
</feature>
<keyword evidence="1" id="KW-0812">Transmembrane</keyword>
<evidence type="ECO:0000256" key="1">
    <source>
        <dbReference type="SAM" id="Phobius"/>
    </source>
</evidence>
<reference evidence="2 3" key="1">
    <citation type="journal article" date="2019" name="Emerg. Microbes Infect.">
        <title>Comprehensive subspecies identification of 175 nontuberculous mycobacteria species based on 7547 genomic profiles.</title>
        <authorList>
            <person name="Matsumoto Y."/>
            <person name="Kinjo T."/>
            <person name="Motooka D."/>
            <person name="Nabeya D."/>
            <person name="Jung N."/>
            <person name="Uechi K."/>
            <person name="Horii T."/>
            <person name="Iida T."/>
            <person name="Fujita J."/>
            <person name="Nakamura S."/>
        </authorList>
    </citation>
    <scope>NUCLEOTIDE SEQUENCE [LARGE SCALE GENOMIC DNA]</scope>
    <source>
        <strain evidence="2 3">JCM 17899</strain>
    </source>
</reference>
<organism evidence="2 3">
    <name type="scientific">Mycolicibacterium sediminis</name>
    <dbReference type="NCBI Taxonomy" id="1286180"/>
    <lineage>
        <taxon>Bacteria</taxon>
        <taxon>Bacillati</taxon>
        <taxon>Actinomycetota</taxon>
        <taxon>Actinomycetes</taxon>
        <taxon>Mycobacteriales</taxon>
        <taxon>Mycobacteriaceae</taxon>
        <taxon>Mycolicibacterium</taxon>
    </lineage>
</organism>
<protein>
    <submittedName>
        <fullName evidence="2">Integral membrane protein</fullName>
    </submittedName>
</protein>
<evidence type="ECO:0000313" key="2">
    <source>
        <dbReference type="EMBL" id="BBY28996.1"/>
    </source>
</evidence>
<dbReference type="Proteomes" id="UP000467193">
    <property type="component" value="Chromosome"/>
</dbReference>
<accession>A0A7I7QSZ6</accession>
<feature type="transmembrane region" description="Helical" evidence="1">
    <location>
        <begin position="105"/>
        <end position="132"/>
    </location>
</feature>
<keyword evidence="1" id="KW-1133">Transmembrane helix</keyword>
<dbReference type="KEGG" id="msei:MSEDJ_30920"/>
<feature type="transmembrane region" description="Helical" evidence="1">
    <location>
        <begin position="80"/>
        <end position="99"/>
    </location>
</feature>